<keyword evidence="1" id="KW-1133">Transmembrane helix</keyword>
<protein>
    <submittedName>
        <fullName evidence="4">Protein kinase domain-containing protein</fullName>
    </submittedName>
</protein>
<dbReference type="AlphaFoldDB" id="A0A9P1BZQ4"/>
<feature type="transmembrane region" description="Helical" evidence="1">
    <location>
        <begin position="162"/>
        <end position="181"/>
    </location>
</feature>
<evidence type="ECO:0000256" key="1">
    <source>
        <dbReference type="SAM" id="Phobius"/>
    </source>
</evidence>
<dbReference type="EMBL" id="CAMXCT030000683">
    <property type="protein sequence ID" value="CAL4769419.1"/>
    <property type="molecule type" value="Genomic_DNA"/>
</dbReference>
<keyword evidence="1" id="KW-0812">Transmembrane</keyword>
<keyword evidence="1" id="KW-0472">Membrane</keyword>
<organism evidence="2">
    <name type="scientific">Cladocopium goreaui</name>
    <dbReference type="NCBI Taxonomy" id="2562237"/>
    <lineage>
        <taxon>Eukaryota</taxon>
        <taxon>Sar</taxon>
        <taxon>Alveolata</taxon>
        <taxon>Dinophyceae</taxon>
        <taxon>Suessiales</taxon>
        <taxon>Symbiodiniaceae</taxon>
        <taxon>Cladocopium</taxon>
    </lineage>
</organism>
<sequence>MKEFIYVWWPYLFAVATIMLQAVVDPAECIWPPKLELSGQQAALLAKTPVWLCTAGPTLIGPFLLNFMARKRNLSAMDRQSLMWWHVNAWWFHTGCDVFSGLYQIMPVLTELYTHMSPVHVKERWHPEREHLDCAYGLELFVEAPFALWLVYLFMTQDHRRYLIELAALGIQFAGTVVYYLPGIMRLEHACWLSHADRFCGSFWIIWPTYVFIRTLNRARPENGSTSGKKSKQK</sequence>
<evidence type="ECO:0000313" key="4">
    <source>
        <dbReference type="EMBL" id="CAL4769419.1"/>
    </source>
</evidence>
<feature type="transmembrane region" description="Helical" evidence="1">
    <location>
        <begin position="44"/>
        <end position="68"/>
    </location>
</feature>
<keyword evidence="5" id="KW-1185">Reference proteome</keyword>
<gene>
    <name evidence="2" type="ORF">C1SCF055_LOCUS9842</name>
</gene>
<comment type="caution">
    <text evidence="2">The sequence shown here is derived from an EMBL/GenBank/DDBJ whole genome shotgun (WGS) entry which is preliminary data.</text>
</comment>
<reference evidence="2" key="1">
    <citation type="submission" date="2022-10" db="EMBL/GenBank/DDBJ databases">
        <authorList>
            <person name="Chen Y."/>
            <person name="Dougan E. K."/>
            <person name="Chan C."/>
            <person name="Rhodes N."/>
            <person name="Thang M."/>
        </authorList>
    </citation>
    <scope>NUCLEOTIDE SEQUENCE</scope>
</reference>
<reference evidence="3" key="2">
    <citation type="submission" date="2024-04" db="EMBL/GenBank/DDBJ databases">
        <authorList>
            <person name="Chen Y."/>
            <person name="Shah S."/>
            <person name="Dougan E. K."/>
            <person name="Thang M."/>
            <person name="Chan C."/>
        </authorList>
    </citation>
    <scope>NUCLEOTIDE SEQUENCE [LARGE SCALE GENOMIC DNA]</scope>
</reference>
<dbReference type="GO" id="GO:0016301">
    <property type="term" value="F:kinase activity"/>
    <property type="evidence" value="ECO:0007669"/>
    <property type="project" value="UniProtKB-KW"/>
</dbReference>
<evidence type="ECO:0000313" key="5">
    <source>
        <dbReference type="Proteomes" id="UP001152797"/>
    </source>
</evidence>
<keyword evidence="4" id="KW-0418">Kinase</keyword>
<accession>A0A9P1BZQ4</accession>
<keyword evidence="4" id="KW-0808">Transferase</keyword>
<feature type="transmembrane region" description="Helical" evidence="1">
    <location>
        <begin position="7"/>
        <end position="24"/>
    </location>
</feature>
<evidence type="ECO:0000313" key="2">
    <source>
        <dbReference type="EMBL" id="CAI3982107.1"/>
    </source>
</evidence>
<dbReference type="Proteomes" id="UP001152797">
    <property type="component" value="Unassembled WGS sequence"/>
</dbReference>
<name>A0A9P1BZQ4_9DINO</name>
<dbReference type="EMBL" id="CAMXCT020000683">
    <property type="protein sequence ID" value="CAL1135482.1"/>
    <property type="molecule type" value="Genomic_DNA"/>
</dbReference>
<dbReference type="OrthoDB" id="405947at2759"/>
<feature type="transmembrane region" description="Helical" evidence="1">
    <location>
        <begin position="193"/>
        <end position="213"/>
    </location>
</feature>
<evidence type="ECO:0000313" key="3">
    <source>
        <dbReference type="EMBL" id="CAL1135482.1"/>
    </source>
</evidence>
<dbReference type="EMBL" id="CAMXCT010000683">
    <property type="protein sequence ID" value="CAI3982107.1"/>
    <property type="molecule type" value="Genomic_DNA"/>
</dbReference>
<proteinExistence type="predicted"/>